<keyword evidence="8 9" id="KW-0472">Membrane</keyword>
<evidence type="ECO:0000256" key="2">
    <source>
        <dbReference type="ARBA" id="ARBA00008807"/>
    </source>
</evidence>
<evidence type="ECO:0008006" key="12">
    <source>
        <dbReference type="Google" id="ProtNLM"/>
    </source>
</evidence>
<dbReference type="InterPro" id="IPR004648">
    <property type="entry name" value="Oligpept_transpt"/>
</dbReference>
<proteinExistence type="inferred from homology"/>
<feature type="transmembrane region" description="Helical" evidence="9">
    <location>
        <begin position="566"/>
        <end position="585"/>
    </location>
</feature>
<dbReference type="EMBL" id="WVTA01000006">
    <property type="protein sequence ID" value="KAK3208960.1"/>
    <property type="molecule type" value="Genomic_DNA"/>
</dbReference>
<feature type="transmembrane region" description="Helical" evidence="9">
    <location>
        <begin position="312"/>
        <end position="339"/>
    </location>
</feature>
<comment type="similarity">
    <text evidence="2">Belongs to the oligopeptide OPT transporter family.</text>
</comment>
<evidence type="ECO:0000256" key="1">
    <source>
        <dbReference type="ARBA" id="ARBA00004141"/>
    </source>
</evidence>
<dbReference type="GO" id="GO:0015031">
    <property type="term" value="P:protein transport"/>
    <property type="evidence" value="ECO:0007669"/>
    <property type="project" value="UniProtKB-KW"/>
</dbReference>
<dbReference type="GO" id="GO:0016020">
    <property type="term" value="C:membrane"/>
    <property type="evidence" value="ECO:0007669"/>
    <property type="project" value="UniProtKB-SubCell"/>
</dbReference>
<evidence type="ECO:0000256" key="3">
    <source>
        <dbReference type="ARBA" id="ARBA00022448"/>
    </source>
</evidence>
<feature type="transmembrane region" description="Helical" evidence="9">
    <location>
        <begin position="275"/>
        <end position="292"/>
    </location>
</feature>
<sequence>MSSSKGFSKRLGFKRTNTDQEAVTVTSVAPKGTEDATANAHIVAGNGDANSIIDEVVRDISETEANRRLNAFRQDHKWDPNMPDDALEMVDMATEAHDHKGEAELVGEVIENSPYPEVRAVVRNYDEDVPTSTIRAWTIGLLLTTVCSGVNGLFLLRYPIVYIGPYVVLLIAYPMGLAAARFLPSKEISFFGLKGNLNPGPFNVKEHVIIVAMANAAFGGGAGYFLDTVVSLKKFYHFDTSQFGWGFNILFALSTQCLGFGLAGSVRKFLVEPAAMIWPGSLVNVGFMYALHDHSKNDPSKTNGWSVSRYKLFMIVMIGMFVWSFFPTFIIPAFSYFAWVTWIKPNNVVINQLFGQTTGISLGFPFTGFTLDWAQVNSFYNSPLISPWHAHANTGIGIVIFVWIITPALHYSGVWYSDYLPISQNKIIDNTGHTYNTSRILTLEHVVDPAKYEAYSPLFLATAAALSYGMNFASISALISHTYLFSGAEIWRRWRASSGELDDVHMKIMRKYKLVPTWWYLSLLVVMIGFAFASALAYPTGMAWYSVVLSLVIAATWTIPIGIIQAFTNIQLGLNVFTEFIIGYVQPGHPIAMMMFKTFGYIVMTQALYFCQDLKLGHYMHVPQRSMFTAQLVATIWSCLCQLSTVQWAMGAIKNVCTDEASGFFTCAYVKTFYNASVIWGAIGPKHLFSGDAVYSNLQYFWLVGFLAPFLVYGAARMFPRMSLIRKISMPLIFACMGYVPPYSPMNILTWVMVGFIFNKYIRGKFLGWWMEYNYVTSAALDVGLALCAIFLFFFVQLPGAGMPDYWGTSIVSGTVDGAGAAVRKIVDFKNGETFGPKTWKW</sequence>
<feature type="transmembrane region" description="Helical" evidence="9">
    <location>
        <begin position="136"/>
        <end position="156"/>
    </location>
</feature>
<keyword evidence="7 9" id="KW-1133">Transmembrane helix</keyword>
<evidence type="ECO:0000313" key="11">
    <source>
        <dbReference type="Proteomes" id="UP001280581"/>
    </source>
</evidence>
<evidence type="ECO:0000256" key="7">
    <source>
        <dbReference type="ARBA" id="ARBA00022989"/>
    </source>
</evidence>
<feature type="transmembrane region" description="Helical" evidence="9">
    <location>
        <begin position="778"/>
        <end position="796"/>
    </location>
</feature>
<feature type="transmembrane region" description="Helical" evidence="9">
    <location>
        <begin position="204"/>
        <end position="225"/>
    </location>
</feature>
<dbReference type="GO" id="GO:0035673">
    <property type="term" value="F:oligopeptide transmembrane transporter activity"/>
    <property type="evidence" value="ECO:0007669"/>
    <property type="project" value="InterPro"/>
</dbReference>
<dbReference type="AlphaFoldDB" id="A0AAN6LZE4"/>
<feature type="transmembrane region" description="Helical" evidence="9">
    <location>
        <begin position="245"/>
        <end position="263"/>
    </location>
</feature>
<feature type="transmembrane region" description="Helical" evidence="9">
    <location>
        <begin position="700"/>
        <end position="720"/>
    </location>
</feature>
<gene>
    <name evidence="10" type="ORF">GRF29_69g281928</name>
</gene>
<feature type="transmembrane region" description="Helical" evidence="9">
    <location>
        <begin position="458"/>
        <end position="485"/>
    </location>
</feature>
<dbReference type="Proteomes" id="UP001280581">
    <property type="component" value="Unassembled WGS sequence"/>
</dbReference>
<feature type="transmembrane region" description="Helical" evidence="9">
    <location>
        <begin position="542"/>
        <end position="559"/>
    </location>
</feature>
<feature type="transmembrane region" description="Helical" evidence="9">
    <location>
        <begin position="632"/>
        <end position="650"/>
    </location>
</feature>
<evidence type="ECO:0000256" key="6">
    <source>
        <dbReference type="ARBA" id="ARBA00022927"/>
    </source>
</evidence>
<protein>
    <recommendedName>
        <fullName evidence="12">Small oligopeptide transporter</fullName>
    </recommendedName>
</protein>
<feature type="transmembrane region" description="Helical" evidence="9">
    <location>
        <begin position="517"/>
        <end position="536"/>
    </location>
</feature>
<keyword evidence="11" id="KW-1185">Reference proteome</keyword>
<accession>A0AAN6LZE4</accession>
<organism evidence="10 11">
    <name type="scientific">Pseudopithomyces chartarum</name>
    <dbReference type="NCBI Taxonomy" id="1892770"/>
    <lineage>
        <taxon>Eukaryota</taxon>
        <taxon>Fungi</taxon>
        <taxon>Dikarya</taxon>
        <taxon>Ascomycota</taxon>
        <taxon>Pezizomycotina</taxon>
        <taxon>Dothideomycetes</taxon>
        <taxon>Pleosporomycetidae</taxon>
        <taxon>Pleosporales</taxon>
        <taxon>Massarineae</taxon>
        <taxon>Didymosphaeriaceae</taxon>
        <taxon>Pseudopithomyces</taxon>
    </lineage>
</organism>
<keyword evidence="5" id="KW-0571">Peptide transport</keyword>
<comment type="caution">
    <text evidence="10">The sequence shown here is derived from an EMBL/GenBank/DDBJ whole genome shotgun (WGS) entry which is preliminary data.</text>
</comment>
<dbReference type="NCBIfam" id="TIGR00727">
    <property type="entry name" value="ISP4_OPT"/>
    <property type="match status" value="1"/>
</dbReference>
<feature type="transmembrane region" description="Helical" evidence="9">
    <location>
        <begin position="162"/>
        <end position="183"/>
    </location>
</feature>
<evidence type="ECO:0000256" key="4">
    <source>
        <dbReference type="ARBA" id="ARBA00022692"/>
    </source>
</evidence>
<name>A0AAN6LZE4_9PLEO</name>
<dbReference type="PANTHER" id="PTHR22601">
    <property type="entry name" value="ISP4 LIKE PROTEIN"/>
    <property type="match status" value="1"/>
</dbReference>
<evidence type="ECO:0000256" key="5">
    <source>
        <dbReference type="ARBA" id="ARBA00022856"/>
    </source>
</evidence>
<dbReference type="InterPro" id="IPR004813">
    <property type="entry name" value="OPT"/>
</dbReference>
<comment type="subcellular location">
    <subcellularLocation>
        <location evidence="1">Membrane</location>
        <topology evidence="1">Multi-pass membrane protein</topology>
    </subcellularLocation>
</comment>
<keyword evidence="3" id="KW-0813">Transport</keyword>
<keyword evidence="4 9" id="KW-0812">Transmembrane</keyword>
<reference evidence="10 11" key="1">
    <citation type="submission" date="2021-02" db="EMBL/GenBank/DDBJ databases">
        <title>Genome assembly of Pseudopithomyces chartarum.</title>
        <authorList>
            <person name="Jauregui R."/>
            <person name="Singh J."/>
            <person name="Voisey C."/>
        </authorList>
    </citation>
    <scope>NUCLEOTIDE SEQUENCE [LARGE SCALE GENOMIC DNA]</scope>
    <source>
        <strain evidence="10 11">AGR01</strain>
    </source>
</reference>
<evidence type="ECO:0000256" key="8">
    <source>
        <dbReference type="ARBA" id="ARBA00023136"/>
    </source>
</evidence>
<dbReference type="Pfam" id="PF03169">
    <property type="entry name" value="OPT"/>
    <property type="match status" value="1"/>
</dbReference>
<feature type="transmembrane region" description="Helical" evidence="9">
    <location>
        <begin position="732"/>
        <end position="758"/>
    </location>
</feature>
<evidence type="ECO:0000313" key="10">
    <source>
        <dbReference type="EMBL" id="KAK3208960.1"/>
    </source>
</evidence>
<dbReference type="NCBIfam" id="TIGR00728">
    <property type="entry name" value="OPT_sfam"/>
    <property type="match status" value="1"/>
</dbReference>
<keyword evidence="6" id="KW-0653">Protein transport</keyword>
<evidence type="ECO:0000256" key="9">
    <source>
        <dbReference type="SAM" id="Phobius"/>
    </source>
</evidence>